<name>A0A1M7YNU5_9VIBR</name>
<evidence type="ECO:0000313" key="1">
    <source>
        <dbReference type="EMBL" id="SHO54290.1"/>
    </source>
</evidence>
<reference evidence="2" key="1">
    <citation type="submission" date="2016-12" db="EMBL/GenBank/DDBJ databases">
        <authorList>
            <person name="Rodrigo-Torres L."/>
            <person name="Arahal R.D."/>
            <person name="Lucena T."/>
        </authorList>
    </citation>
    <scope>NUCLEOTIDE SEQUENCE [LARGE SCALE GENOMIC DNA]</scope>
</reference>
<gene>
    <name evidence="1" type="ORF">VQ7734_00002</name>
</gene>
<protein>
    <submittedName>
        <fullName evidence="1">Uncharacterized protein</fullName>
    </submittedName>
</protein>
<dbReference type="SUPFAM" id="SSF160272">
    <property type="entry name" value="Shew3726-like"/>
    <property type="match status" value="1"/>
</dbReference>
<dbReference type="EMBL" id="FRFG01000001">
    <property type="protein sequence ID" value="SHO54290.1"/>
    <property type="molecule type" value="Genomic_DNA"/>
</dbReference>
<accession>A0A1M7YNU5</accession>
<dbReference type="STRING" id="1117707.VQ7734_00002"/>
<dbReference type="Gene3D" id="3.30.160.140">
    <property type="entry name" value="Shew3726-like"/>
    <property type="match status" value="1"/>
</dbReference>
<dbReference type="InterPro" id="IPR036692">
    <property type="entry name" value="Shew3726-like_sf"/>
</dbReference>
<sequence>MNQSVIFPDIQSWCDDTQKVCFPAQQSGNLIECFISLPALKKISGQSTVDSNNALDVFVQYRFDIEEIAESEIENDHYNEQGYIEI</sequence>
<evidence type="ECO:0000313" key="2">
    <source>
        <dbReference type="Proteomes" id="UP000184600"/>
    </source>
</evidence>
<dbReference type="InterPro" id="IPR009962">
    <property type="entry name" value="DUF1488"/>
</dbReference>
<organism evidence="1 2">
    <name type="scientific">Vibrio quintilis</name>
    <dbReference type="NCBI Taxonomy" id="1117707"/>
    <lineage>
        <taxon>Bacteria</taxon>
        <taxon>Pseudomonadati</taxon>
        <taxon>Pseudomonadota</taxon>
        <taxon>Gammaproteobacteria</taxon>
        <taxon>Vibrionales</taxon>
        <taxon>Vibrionaceae</taxon>
        <taxon>Vibrio</taxon>
    </lineage>
</organism>
<dbReference type="RefSeq" id="WP_073579219.1">
    <property type="nucleotide sequence ID" value="NZ_AP024897.1"/>
</dbReference>
<dbReference type="Proteomes" id="UP000184600">
    <property type="component" value="Unassembled WGS sequence"/>
</dbReference>
<dbReference type="AlphaFoldDB" id="A0A1M7YNU5"/>
<proteinExistence type="predicted"/>
<dbReference type="Pfam" id="PF07369">
    <property type="entry name" value="DUF1488"/>
    <property type="match status" value="1"/>
</dbReference>
<keyword evidence="2" id="KW-1185">Reference proteome</keyword>
<dbReference type="OrthoDB" id="6465020at2"/>